<dbReference type="GeneTree" id="ENSGT00390000004003"/>
<accession>A0A8D0GC58</accession>
<comment type="subcellular location">
    <subcellularLocation>
        <location evidence="1">Nucleus</location>
    </subcellularLocation>
</comment>
<protein>
    <submittedName>
        <fullName evidence="5">Uncharacterized protein</fullName>
    </submittedName>
</protein>
<dbReference type="PANTHER" id="PTHR31344:SF0">
    <property type="entry name" value="NUCLEAR PORE COMPLEX PROTEIN NUP205"/>
    <property type="match status" value="1"/>
</dbReference>
<evidence type="ECO:0000256" key="1">
    <source>
        <dbReference type="ARBA" id="ARBA00004123"/>
    </source>
</evidence>
<dbReference type="InterPro" id="IPR021827">
    <property type="entry name" value="Nup186/Nup192/Nup205"/>
</dbReference>
<reference evidence="5" key="2">
    <citation type="submission" date="2025-09" db="UniProtKB">
        <authorList>
            <consortium name="Ensembl"/>
        </authorList>
    </citation>
    <scope>IDENTIFICATION</scope>
</reference>
<evidence type="ECO:0000313" key="5">
    <source>
        <dbReference type="Ensembl" id="ENSSPUP00000005974.1"/>
    </source>
</evidence>
<dbReference type="PANTHER" id="PTHR31344">
    <property type="entry name" value="NUCLEAR PORE COMPLEX PROTEIN NUP205"/>
    <property type="match status" value="1"/>
</dbReference>
<dbReference type="Pfam" id="PF11894">
    <property type="entry name" value="Nup192"/>
    <property type="match status" value="1"/>
</dbReference>
<reference evidence="5" key="1">
    <citation type="submission" date="2025-08" db="UniProtKB">
        <authorList>
            <consortium name="Ensembl"/>
        </authorList>
    </citation>
    <scope>IDENTIFICATION</scope>
</reference>
<proteinExistence type="inferred from homology"/>
<dbReference type="Ensembl" id="ENSSPUT00000006356.1">
    <property type="protein sequence ID" value="ENSSPUP00000005974.1"/>
    <property type="gene ID" value="ENSSPUG00000004616.1"/>
</dbReference>
<name>A0A8D0GC58_SPHPU</name>
<dbReference type="GO" id="GO:0006999">
    <property type="term" value="P:nuclear pore organization"/>
    <property type="evidence" value="ECO:0007669"/>
    <property type="project" value="TreeGrafter"/>
</dbReference>
<dbReference type="GO" id="GO:0017056">
    <property type="term" value="F:structural constituent of nuclear pore"/>
    <property type="evidence" value="ECO:0007669"/>
    <property type="project" value="TreeGrafter"/>
</dbReference>
<keyword evidence="3" id="KW-0813">Transport</keyword>
<evidence type="ECO:0000256" key="3">
    <source>
        <dbReference type="ARBA" id="ARBA00022448"/>
    </source>
</evidence>
<organism evidence="5 6">
    <name type="scientific">Sphenodon punctatus</name>
    <name type="common">Tuatara</name>
    <name type="synonym">Hatteria punctata</name>
    <dbReference type="NCBI Taxonomy" id="8508"/>
    <lineage>
        <taxon>Eukaryota</taxon>
        <taxon>Metazoa</taxon>
        <taxon>Chordata</taxon>
        <taxon>Craniata</taxon>
        <taxon>Vertebrata</taxon>
        <taxon>Euteleostomi</taxon>
        <taxon>Lepidosauria</taxon>
        <taxon>Sphenodontia</taxon>
        <taxon>Sphenodontidae</taxon>
        <taxon>Sphenodon</taxon>
    </lineage>
</organism>
<comment type="similarity">
    <text evidence="2">Belongs to the NUP186/NUP192/NUP205 family.</text>
</comment>
<evidence type="ECO:0000256" key="2">
    <source>
        <dbReference type="ARBA" id="ARBA00005892"/>
    </source>
</evidence>
<evidence type="ECO:0000256" key="4">
    <source>
        <dbReference type="ARBA" id="ARBA00023242"/>
    </source>
</evidence>
<dbReference type="Proteomes" id="UP000694392">
    <property type="component" value="Unplaced"/>
</dbReference>
<keyword evidence="6" id="KW-1185">Reference proteome</keyword>
<sequence>MLELSLSLLEEGVKQLDIYSPFPGKKHLEKAVQYFLALLNLTLQKENLFIDLLRESHLSLIVTPLEQLLQGINPRTKKADHVVNIARYLYHGNSNPELAYESAKILCCISCNSNIHIKLVGDFTQDQSISQKLMAGFVECLDNEDAEELINPEELESEKKQAQIHHETRIHILNLLITSLECSPPNLALYLLGYELKKPVSTTNLQDPGVLGCPRTCLHAILNILEKGTETRTGPTAVRESPHLAEQCYQVCRKLLI</sequence>
<dbReference type="GO" id="GO:0044611">
    <property type="term" value="C:nuclear pore inner ring"/>
    <property type="evidence" value="ECO:0007669"/>
    <property type="project" value="TreeGrafter"/>
</dbReference>
<evidence type="ECO:0000313" key="6">
    <source>
        <dbReference type="Proteomes" id="UP000694392"/>
    </source>
</evidence>
<keyword evidence="4" id="KW-0539">Nucleus</keyword>
<dbReference type="AlphaFoldDB" id="A0A8D0GC58"/>